<proteinExistence type="predicted"/>
<dbReference type="SMART" id="SM00382">
    <property type="entry name" value="AAA"/>
    <property type="match status" value="1"/>
</dbReference>
<keyword evidence="3 5" id="KW-0067">ATP-binding</keyword>
<reference evidence="6" key="1">
    <citation type="submission" date="2021-01" db="EMBL/GenBank/DDBJ databases">
        <title>Genome public.</title>
        <authorList>
            <person name="Liu C."/>
            <person name="Sun Q."/>
        </authorList>
    </citation>
    <scope>NUCLEOTIDE SEQUENCE [LARGE SCALE GENOMIC DNA]</scope>
    <source>
        <strain evidence="6">YIM B02505</strain>
    </source>
</reference>
<evidence type="ECO:0000313" key="5">
    <source>
        <dbReference type="EMBL" id="MBK1813177.1"/>
    </source>
</evidence>
<organism evidence="5 6">
    <name type="scientific">Clostridium yunnanense</name>
    <dbReference type="NCBI Taxonomy" id="2800325"/>
    <lineage>
        <taxon>Bacteria</taxon>
        <taxon>Bacillati</taxon>
        <taxon>Bacillota</taxon>
        <taxon>Clostridia</taxon>
        <taxon>Eubacteriales</taxon>
        <taxon>Clostridiaceae</taxon>
        <taxon>Clostridium</taxon>
    </lineage>
</organism>
<keyword evidence="2" id="KW-0547">Nucleotide-binding</keyword>
<evidence type="ECO:0000256" key="3">
    <source>
        <dbReference type="ARBA" id="ARBA00022840"/>
    </source>
</evidence>
<dbReference type="Proteomes" id="UP000596739">
    <property type="component" value="Unassembled WGS sequence"/>
</dbReference>
<protein>
    <submittedName>
        <fullName evidence="5">ABC transporter ATP-binding protein</fullName>
    </submittedName>
</protein>
<dbReference type="Gene3D" id="3.40.50.300">
    <property type="entry name" value="P-loop containing nucleotide triphosphate hydrolases"/>
    <property type="match status" value="1"/>
</dbReference>
<dbReference type="RefSeq" id="WP_200273036.1">
    <property type="nucleotide sequence ID" value="NZ_JAENHN010000059.1"/>
</dbReference>
<dbReference type="InterPro" id="IPR017911">
    <property type="entry name" value="MacB-like_ATP-bd"/>
</dbReference>
<comment type="caution">
    <text evidence="5">The sequence shown here is derived from an EMBL/GenBank/DDBJ whole genome shotgun (WGS) entry which is preliminary data.</text>
</comment>
<dbReference type="SUPFAM" id="SSF52540">
    <property type="entry name" value="P-loop containing nucleoside triphosphate hydrolases"/>
    <property type="match status" value="1"/>
</dbReference>
<evidence type="ECO:0000259" key="4">
    <source>
        <dbReference type="PROSITE" id="PS50893"/>
    </source>
</evidence>
<feature type="domain" description="ABC transporter" evidence="4">
    <location>
        <begin position="4"/>
        <end position="226"/>
    </location>
</feature>
<evidence type="ECO:0000256" key="2">
    <source>
        <dbReference type="ARBA" id="ARBA00022741"/>
    </source>
</evidence>
<evidence type="ECO:0000313" key="6">
    <source>
        <dbReference type="Proteomes" id="UP000596739"/>
    </source>
</evidence>
<dbReference type="PANTHER" id="PTHR24220">
    <property type="entry name" value="IMPORT ATP-BINDING PROTEIN"/>
    <property type="match status" value="1"/>
</dbReference>
<dbReference type="InterPro" id="IPR003593">
    <property type="entry name" value="AAA+_ATPase"/>
</dbReference>
<dbReference type="InterPro" id="IPR027417">
    <property type="entry name" value="P-loop_NTPase"/>
</dbReference>
<accession>A0ABS1EUW1</accession>
<dbReference type="PROSITE" id="PS50893">
    <property type="entry name" value="ABC_TRANSPORTER_2"/>
    <property type="match status" value="1"/>
</dbReference>
<dbReference type="PANTHER" id="PTHR24220:SF86">
    <property type="entry name" value="ABC TRANSPORTER ABCH.1"/>
    <property type="match status" value="1"/>
</dbReference>
<keyword evidence="6" id="KW-1185">Reference proteome</keyword>
<dbReference type="InterPro" id="IPR017871">
    <property type="entry name" value="ABC_transporter-like_CS"/>
</dbReference>
<sequence length="226" mass="24725">MSLIKINNISKIYGNGDVSTKALDDVSLQIEAGEMVAITGPSGSGKSTLLSILGCIDIPTSGDYYLDNELVSKLNSQQLAKIRNKKIGFIFQSFALINEYSVLENIQIPLKYRKIPLKESKIKALEYLKKVNLEECKKKKPSQLSGGQQQRVAIARALVGNPDIILADEPTGALDQKNGEEIIKLLLDINAQGKTVIIITHDSGIASYCKRNIVIKDGKIVDDLVL</sequence>
<name>A0ABS1EUW1_9CLOT</name>
<evidence type="ECO:0000256" key="1">
    <source>
        <dbReference type="ARBA" id="ARBA00022448"/>
    </source>
</evidence>
<dbReference type="EMBL" id="JAENHN010000059">
    <property type="protein sequence ID" value="MBK1813177.1"/>
    <property type="molecule type" value="Genomic_DNA"/>
</dbReference>
<keyword evidence="1" id="KW-0813">Transport</keyword>
<dbReference type="CDD" id="cd03255">
    <property type="entry name" value="ABC_MJ0796_LolCDE_FtsE"/>
    <property type="match status" value="1"/>
</dbReference>
<dbReference type="GO" id="GO:0005524">
    <property type="term" value="F:ATP binding"/>
    <property type="evidence" value="ECO:0007669"/>
    <property type="project" value="UniProtKB-KW"/>
</dbReference>
<dbReference type="InterPro" id="IPR003439">
    <property type="entry name" value="ABC_transporter-like_ATP-bd"/>
</dbReference>
<gene>
    <name evidence="5" type="ORF">JHL18_21375</name>
</gene>
<dbReference type="PROSITE" id="PS00211">
    <property type="entry name" value="ABC_TRANSPORTER_1"/>
    <property type="match status" value="1"/>
</dbReference>
<dbReference type="InterPro" id="IPR015854">
    <property type="entry name" value="ABC_transpr_LolD-like"/>
</dbReference>
<dbReference type="Pfam" id="PF00005">
    <property type="entry name" value="ABC_tran"/>
    <property type="match status" value="1"/>
</dbReference>